<organism evidence="1 2">
    <name type="scientific">Pseudoalteromonas phage H101</name>
    <dbReference type="NCBI Taxonomy" id="1654919"/>
    <lineage>
        <taxon>Viruses</taxon>
        <taxon>Duplodnaviria</taxon>
        <taxon>Heunggongvirae</taxon>
        <taxon>Uroviricota</taxon>
        <taxon>Caudoviricetes</taxon>
        <taxon>Shandongvirus</taxon>
        <taxon>Shandongvirus H101</taxon>
    </lineage>
</organism>
<reference evidence="1 2" key="1">
    <citation type="submission" date="2015-05" db="EMBL/GenBank/DDBJ databases">
        <authorList>
            <person name="Wang D.B."/>
            <person name="Wang M."/>
        </authorList>
    </citation>
    <scope>NUCLEOTIDE SEQUENCE [LARGE SCALE GENOMIC DNA]</scope>
</reference>
<protein>
    <submittedName>
        <fullName evidence="1">Uncharacterized protein</fullName>
    </submittedName>
</protein>
<dbReference type="Proteomes" id="UP000202763">
    <property type="component" value="Segment"/>
</dbReference>
<dbReference type="EMBL" id="KR534323">
    <property type="protein sequence ID" value="AKO61056.1"/>
    <property type="molecule type" value="Genomic_DNA"/>
</dbReference>
<keyword evidence="2" id="KW-1185">Reference proteome</keyword>
<evidence type="ECO:0000313" key="1">
    <source>
        <dbReference type="EMBL" id="AKO61056.1"/>
    </source>
</evidence>
<dbReference type="KEGG" id="vg:26796650"/>
<evidence type="ECO:0000313" key="2">
    <source>
        <dbReference type="Proteomes" id="UP000202763"/>
    </source>
</evidence>
<proteinExistence type="predicted"/>
<sequence length="56" mass="6432">MNNKEQLITEAIELRKTIYMDGECIYPISLEEGTLFYYSSDQLVVANITNHEFGEG</sequence>
<dbReference type="RefSeq" id="YP_009225589.1">
    <property type="nucleotide sequence ID" value="NC_029094.1"/>
</dbReference>
<accession>A0A0H4IT41</accession>
<dbReference type="GeneID" id="26796650"/>
<name>A0A0H4IT41_9CAUD</name>